<comment type="catalytic activity">
    <reaction evidence="1">
        <text>ATP + protein L-histidine = ADP + protein N-phospho-L-histidine.</text>
        <dbReference type="EC" id="2.7.13.3"/>
    </reaction>
</comment>
<evidence type="ECO:0000313" key="9">
    <source>
        <dbReference type="Proteomes" id="UP000198748"/>
    </source>
</evidence>
<feature type="domain" description="Histidine kinase" evidence="7">
    <location>
        <begin position="182"/>
        <end position="408"/>
    </location>
</feature>
<evidence type="ECO:0000256" key="4">
    <source>
        <dbReference type="ARBA" id="ARBA00022679"/>
    </source>
</evidence>
<dbReference type="EMBL" id="FNAN01000010">
    <property type="protein sequence ID" value="SDF37215.1"/>
    <property type="molecule type" value="Genomic_DNA"/>
</dbReference>
<dbReference type="PROSITE" id="PS50109">
    <property type="entry name" value="HIS_KIN"/>
    <property type="match status" value="1"/>
</dbReference>
<dbReference type="SUPFAM" id="SSF55874">
    <property type="entry name" value="ATPase domain of HSP90 chaperone/DNA topoisomerase II/histidine kinase"/>
    <property type="match status" value="1"/>
</dbReference>
<dbReference type="CDD" id="cd00082">
    <property type="entry name" value="HisKA"/>
    <property type="match status" value="1"/>
</dbReference>
<dbReference type="Gene3D" id="1.10.287.130">
    <property type="match status" value="1"/>
</dbReference>
<protein>
    <recommendedName>
        <fullName evidence="2">histidine kinase</fullName>
        <ecNumber evidence="2">2.7.13.3</ecNumber>
    </recommendedName>
</protein>
<dbReference type="SMART" id="SM00388">
    <property type="entry name" value="HisKA"/>
    <property type="match status" value="1"/>
</dbReference>
<keyword evidence="3" id="KW-0597">Phosphoprotein</keyword>
<keyword evidence="6" id="KW-0902">Two-component regulatory system</keyword>
<keyword evidence="9" id="KW-1185">Reference proteome</keyword>
<gene>
    <name evidence="8" type="ORF">SAMN04487996_110134</name>
</gene>
<keyword evidence="4" id="KW-0808">Transferase</keyword>
<evidence type="ECO:0000313" key="8">
    <source>
        <dbReference type="EMBL" id="SDF37215.1"/>
    </source>
</evidence>
<organism evidence="8 9">
    <name type="scientific">Dyadobacter soli</name>
    <dbReference type="NCBI Taxonomy" id="659014"/>
    <lineage>
        <taxon>Bacteria</taxon>
        <taxon>Pseudomonadati</taxon>
        <taxon>Bacteroidota</taxon>
        <taxon>Cytophagia</taxon>
        <taxon>Cytophagales</taxon>
        <taxon>Spirosomataceae</taxon>
        <taxon>Dyadobacter</taxon>
    </lineage>
</organism>
<sequence length="409" mass="44967">MSISNAPVPANELERLVGLSELDIDYSDHQITFQDLAKLAAKVTGTRISLVNLIDSLTQWTISNYGLDIEQMLREDSVCQYTIMESDHFEVGDLTEDDRFKDKFYVTGEPNVKYYYGIPLKTSDGLQIGALCVLDHERKTLEPEKIELLKIIADEIVARLKTHKVMESLKSRLLEARQTQKKVAHDIRGPLGGIVGLAQIIRDQGDQNRMDEVLEFINLIHKSGNSILDLAEEILDSHREKGTATSTPVASNGHGFTLMIFKDKLEKLYGPQAKHKSIRFSVQTSPLTENIHFSKSKLLQITGNLISNSMKFTPAGGEVSVDLQLLIDQAKPVLHISVRDTGVGITEENIQAILSGNASSTGGTGGEQGFGFGLALVKHLVDSLGGKIAITSEPGVGTNFEIDLPQNIY</sequence>
<dbReference type="InterPro" id="IPR029016">
    <property type="entry name" value="GAF-like_dom_sf"/>
</dbReference>
<dbReference type="AlphaFoldDB" id="A0A1G7KJ96"/>
<dbReference type="Gene3D" id="3.30.450.40">
    <property type="match status" value="1"/>
</dbReference>
<dbReference type="EC" id="2.7.13.3" evidence="2"/>
<dbReference type="InterPro" id="IPR003018">
    <property type="entry name" value="GAF"/>
</dbReference>
<evidence type="ECO:0000256" key="1">
    <source>
        <dbReference type="ARBA" id="ARBA00000085"/>
    </source>
</evidence>
<evidence type="ECO:0000256" key="5">
    <source>
        <dbReference type="ARBA" id="ARBA00022777"/>
    </source>
</evidence>
<dbReference type="InterPro" id="IPR003594">
    <property type="entry name" value="HATPase_dom"/>
</dbReference>
<dbReference type="PRINTS" id="PR00344">
    <property type="entry name" value="BCTRLSENSOR"/>
</dbReference>
<reference evidence="9" key="1">
    <citation type="submission" date="2016-10" db="EMBL/GenBank/DDBJ databases">
        <authorList>
            <person name="Varghese N."/>
            <person name="Submissions S."/>
        </authorList>
    </citation>
    <scope>NUCLEOTIDE SEQUENCE [LARGE SCALE GENOMIC DNA]</scope>
    <source>
        <strain evidence="9">DSM 25329</strain>
    </source>
</reference>
<dbReference type="SUPFAM" id="SSF47384">
    <property type="entry name" value="Homodimeric domain of signal transducing histidine kinase"/>
    <property type="match status" value="1"/>
</dbReference>
<dbReference type="InterPro" id="IPR003661">
    <property type="entry name" value="HisK_dim/P_dom"/>
</dbReference>
<dbReference type="PANTHER" id="PTHR43711:SF31">
    <property type="entry name" value="HISTIDINE KINASE"/>
    <property type="match status" value="1"/>
</dbReference>
<name>A0A1G7KJ96_9BACT</name>
<dbReference type="Pfam" id="PF01590">
    <property type="entry name" value="GAF"/>
    <property type="match status" value="1"/>
</dbReference>
<dbReference type="InterPro" id="IPR036890">
    <property type="entry name" value="HATPase_C_sf"/>
</dbReference>
<accession>A0A1G7KJ96</accession>
<dbReference type="SMART" id="SM00387">
    <property type="entry name" value="HATPase_c"/>
    <property type="match status" value="1"/>
</dbReference>
<dbReference type="InterPro" id="IPR036097">
    <property type="entry name" value="HisK_dim/P_sf"/>
</dbReference>
<dbReference type="Gene3D" id="3.30.565.10">
    <property type="entry name" value="Histidine kinase-like ATPase, C-terminal domain"/>
    <property type="match status" value="1"/>
</dbReference>
<dbReference type="InterPro" id="IPR004358">
    <property type="entry name" value="Sig_transdc_His_kin-like_C"/>
</dbReference>
<evidence type="ECO:0000256" key="2">
    <source>
        <dbReference type="ARBA" id="ARBA00012438"/>
    </source>
</evidence>
<keyword evidence="5 8" id="KW-0418">Kinase</keyword>
<dbReference type="InterPro" id="IPR005467">
    <property type="entry name" value="His_kinase_dom"/>
</dbReference>
<evidence type="ECO:0000259" key="7">
    <source>
        <dbReference type="PROSITE" id="PS50109"/>
    </source>
</evidence>
<dbReference type="Pfam" id="PF00512">
    <property type="entry name" value="HisKA"/>
    <property type="match status" value="1"/>
</dbReference>
<dbReference type="InterPro" id="IPR050736">
    <property type="entry name" value="Sensor_HK_Regulatory"/>
</dbReference>
<dbReference type="RefSeq" id="WP_090152769.1">
    <property type="nucleotide sequence ID" value="NZ_FNAN01000010.1"/>
</dbReference>
<dbReference type="Proteomes" id="UP000198748">
    <property type="component" value="Unassembled WGS sequence"/>
</dbReference>
<dbReference type="SUPFAM" id="SSF55781">
    <property type="entry name" value="GAF domain-like"/>
    <property type="match status" value="1"/>
</dbReference>
<dbReference type="Pfam" id="PF02518">
    <property type="entry name" value="HATPase_c"/>
    <property type="match status" value="1"/>
</dbReference>
<dbReference type="STRING" id="659014.SAMN04487996_110134"/>
<dbReference type="PANTHER" id="PTHR43711">
    <property type="entry name" value="TWO-COMPONENT HISTIDINE KINASE"/>
    <property type="match status" value="1"/>
</dbReference>
<evidence type="ECO:0000256" key="6">
    <source>
        <dbReference type="ARBA" id="ARBA00023012"/>
    </source>
</evidence>
<dbReference type="OrthoDB" id="9811889at2"/>
<dbReference type="GO" id="GO:0000155">
    <property type="term" value="F:phosphorelay sensor kinase activity"/>
    <property type="evidence" value="ECO:0007669"/>
    <property type="project" value="InterPro"/>
</dbReference>
<evidence type="ECO:0000256" key="3">
    <source>
        <dbReference type="ARBA" id="ARBA00022553"/>
    </source>
</evidence>
<dbReference type="SMART" id="SM00065">
    <property type="entry name" value="GAF"/>
    <property type="match status" value="1"/>
</dbReference>
<proteinExistence type="predicted"/>